<dbReference type="InterPro" id="IPR016024">
    <property type="entry name" value="ARM-type_fold"/>
</dbReference>
<dbReference type="Proteomes" id="UP000232323">
    <property type="component" value="Unassembled WGS sequence"/>
</dbReference>
<protein>
    <recommendedName>
        <fullName evidence="6">PUM-HD domain-containing protein</fullName>
    </recommendedName>
</protein>
<dbReference type="STRING" id="1157962.A0A250XMD4"/>
<comment type="caution">
    <text evidence="4">The sequence shown here is derived from an EMBL/GenBank/DDBJ whole genome shotgun (WGS) entry which is preliminary data.</text>
</comment>
<feature type="repeat" description="Pumilio" evidence="2">
    <location>
        <begin position="590"/>
        <end position="625"/>
    </location>
</feature>
<dbReference type="GO" id="GO:0000472">
    <property type="term" value="P:endonucleolytic cleavage to generate mature 5'-end of SSU-rRNA from (SSU-rRNA, 5.8S rRNA, LSU-rRNA)"/>
    <property type="evidence" value="ECO:0007669"/>
    <property type="project" value="TreeGrafter"/>
</dbReference>
<dbReference type="PROSITE" id="PS50302">
    <property type="entry name" value="PUM"/>
    <property type="match status" value="1"/>
</dbReference>
<reference evidence="4 5" key="1">
    <citation type="submission" date="2017-08" db="EMBL/GenBank/DDBJ databases">
        <title>Acidophilic green algal genome provides insights into adaptation to an acidic environment.</title>
        <authorList>
            <person name="Hirooka S."/>
            <person name="Hirose Y."/>
            <person name="Kanesaki Y."/>
            <person name="Higuchi S."/>
            <person name="Fujiwara T."/>
            <person name="Onuma R."/>
            <person name="Era A."/>
            <person name="Ohbayashi R."/>
            <person name="Uzuka A."/>
            <person name="Nozaki H."/>
            <person name="Yoshikawa H."/>
            <person name="Miyagishima S.Y."/>
        </authorList>
    </citation>
    <scope>NUCLEOTIDE SEQUENCE [LARGE SCALE GENOMIC DNA]</scope>
    <source>
        <strain evidence="4 5">NIES-2499</strain>
    </source>
</reference>
<dbReference type="GO" id="GO:0005730">
    <property type="term" value="C:nucleolus"/>
    <property type="evidence" value="ECO:0007669"/>
    <property type="project" value="TreeGrafter"/>
</dbReference>
<evidence type="ECO:0000313" key="5">
    <source>
        <dbReference type="Proteomes" id="UP000232323"/>
    </source>
</evidence>
<dbReference type="GO" id="GO:0030686">
    <property type="term" value="C:90S preribosome"/>
    <property type="evidence" value="ECO:0007669"/>
    <property type="project" value="TreeGrafter"/>
</dbReference>
<sequence length="856" mass="91213">MTIEVPAYCFQAGFQSGADYEFGSSNSIGGRKRGPHTSEVPQETIQYLEEVVAHFKTLTDGEEKELLVGNVMEELKEKEVQVAGDQVCSRHVETLLTAASPQQLIHFLSSMSEVNALQQLSSSPFGSHVVEKMLIALDKSWEGLPPDQQEQTNKLLDSIQQTICSQLYEYITDRYATHVARRLLCVAAGRNVLPPSKAQREGLTAAAAKSKVLSGLAARVGGGMSGGSSVKTSKQLAASLAITSLVGDDGQLSEEPRFPQMLLAASKVLSREDMQGSRITDIVFSQNASPYVQGLLKSMTFDRKALIALVPCILGASYFVDSAKAGKVLEGVEPNGFETLVRDHTGSHVLEAVVQASPPALFEELHHRFLAGNLAELSMHPSANFVVQAALSVTSSAAIVKSMFGELSGMLGDLLGRRRGGVVVSLVGACSRCGVCQREMCAALEKALMSIAPWSGLTAEQALAPSLLCLDLPPLLGPPATVTSAAEPDPTNTTDIHSHSSTADNTRNRGGAHPSSRPYREGRLSPLGASILINVLGFGQGACRQFTDSVAGLRGVDAAKMSADPSGSRVAEALLAGSAPIKVKSRFMQSLKGHFSVVAKTAAGSFVVERCYDTGDSSIKEAVVSELVSKRKEIEVTHWGPSLLKKVGSEAYTRDPEQWRRHCDTMQKTVAQFSQLFAGGGVSEAAGSGAGRAAGNRDRNMKQPPLGKPLATDSIGLPEMVTFKADKKRKLQKQDERVHHDVKNQVSRPNSSPLPADLDNVDGGQPSSSAAAQTLVKQSKQGLNKKSKLNQMNNEAISLGDMTRDKLMRPAANSTASAGPVKGLEAVMADVLGYSGGLNDVMDDKKIKKKQREKSS</sequence>
<dbReference type="GO" id="GO:0003723">
    <property type="term" value="F:RNA binding"/>
    <property type="evidence" value="ECO:0007669"/>
    <property type="project" value="InterPro"/>
</dbReference>
<dbReference type="SMART" id="SM00025">
    <property type="entry name" value="Pumilio"/>
    <property type="match status" value="7"/>
</dbReference>
<dbReference type="GO" id="GO:0030688">
    <property type="term" value="C:preribosome, small subunit precursor"/>
    <property type="evidence" value="ECO:0007669"/>
    <property type="project" value="TreeGrafter"/>
</dbReference>
<name>A0A250XMD4_9CHLO</name>
<feature type="region of interest" description="Disordered" evidence="3">
    <location>
        <begin position="685"/>
        <end position="714"/>
    </location>
</feature>
<dbReference type="GO" id="GO:0000447">
    <property type="term" value="P:endonucleolytic cleavage in ITS1 to separate SSU-rRNA from 5.8S rRNA and LSU-rRNA from tricistronic rRNA transcript (SSU-rRNA, 5.8S rRNA, LSU-rRNA)"/>
    <property type="evidence" value="ECO:0007669"/>
    <property type="project" value="TreeGrafter"/>
</dbReference>
<dbReference type="GO" id="GO:0000056">
    <property type="term" value="P:ribosomal small subunit export from nucleus"/>
    <property type="evidence" value="ECO:0007669"/>
    <property type="project" value="TreeGrafter"/>
</dbReference>
<dbReference type="Gene3D" id="1.25.10.10">
    <property type="entry name" value="Leucine-rich Repeat Variant"/>
    <property type="match status" value="3"/>
</dbReference>
<evidence type="ECO:0000256" key="2">
    <source>
        <dbReference type="PROSITE-ProRule" id="PRU00317"/>
    </source>
</evidence>
<dbReference type="InterPro" id="IPR011989">
    <property type="entry name" value="ARM-like"/>
</dbReference>
<feature type="region of interest" description="Disordered" evidence="3">
    <location>
        <begin position="726"/>
        <end position="771"/>
    </location>
</feature>
<gene>
    <name evidence="4" type="ORF">CEUSTIGMA_g11678.t1</name>
</gene>
<dbReference type="EMBL" id="BEGY01000120">
    <property type="protein sequence ID" value="GAX84255.1"/>
    <property type="molecule type" value="Genomic_DNA"/>
</dbReference>
<keyword evidence="5" id="KW-1185">Reference proteome</keyword>
<evidence type="ECO:0000256" key="1">
    <source>
        <dbReference type="ARBA" id="ARBA00022737"/>
    </source>
</evidence>
<dbReference type="AlphaFoldDB" id="A0A250XMD4"/>
<dbReference type="InterPro" id="IPR040000">
    <property type="entry name" value="NOP9"/>
</dbReference>
<dbReference type="PANTHER" id="PTHR13102:SF0">
    <property type="entry name" value="NUCLEOLAR PROTEIN 9"/>
    <property type="match status" value="1"/>
</dbReference>
<organism evidence="4 5">
    <name type="scientific">Chlamydomonas eustigma</name>
    <dbReference type="NCBI Taxonomy" id="1157962"/>
    <lineage>
        <taxon>Eukaryota</taxon>
        <taxon>Viridiplantae</taxon>
        <taxon>Chlorophyta</taxon>
        <taxon>core chlorophytes</taxon>
        <taxon>Chlorophyceae</taxon>
        <taxon>CS clade</taxon>
        <taxon>Chlamydomonadales</taxon>
        <taxon>Chlamydomonadaceae</taxon>
        <taxon>Chlamydomonas</taxon>
    </lineage>
</organism>
<dbReference type="OrthoDB" id="392571at2759"/>
<dbReference type="InterPro" id="IPR001313">
    <property type="entry name" value="Pumilio_RNA-bd_rpt"/>
</dbReference>
<proteinExistence type="predicted"/>
<accession>A0A250XMD4</accession>
<dbReference type="PANTHER" id="PTHR13102">
    <property type="entry name" value="NUCLEOLAR PROTEIN 9"/>
    <property type="match status" value="1"/>
</dbReference>
<feature type="compositionally biased region" description="Polar residues" evidence="3">
    <location>
        <begin position="490"/>
        <end position="505"/>
    </location>
</feature>
<feature type="region of interest" description="Disordered" evidence="3">
    <location>
        <begin position="480"/>
        <end position="520"/>
    </location>
</feature>
<keyword evidence="1" id="KW-0677">Repeat</keyword>
<dbReference type="SUPFAM" id="SSF48371">
    <property type="entry name" value="ARM repeat"/>
    <property type="match status" value="1"/>
</dbReference>
<evidence type="ECO:0000313" key="4">
    <source>
        <dbReference type="EMBL" id="GAX84255.1"/>
    </source>
</evidence>
<evidence type="ECO:0008006" key="6">
    <source>
        <dbReference type="Google" id="ProtNLM"/>
    </source>
</evidence>
<dbReference type="GO" id="GO:0000480">
    <property type="term" value="P:endonucleolytic cleavage in 5'-ETS of tricistronic rRNA transcript (SSU-rRNA, 5.8S rRNA, LSU-rRNA)"/>
    <property type="evidence" value="ECO:0007669"/>
    <property type="project" value="TreeGrafter"/>
</dbReference>
<feature type="compositionally biased region" description="Polar residues" evidence="3">
    <location>
        <begin position="744"/>
        <end position="753"/>
    </location>
</feature>
<dbReference type="Pfam" id="PF22493">
    <property type="entry name" value="PUF_NOP9"/>
    <property type="match status" value="1"/>
</dbReference>
<feature type="compositionally biased region" description="Basic and acidic residues" evidence="3">
    <location>
        <begin position="732"/>
        <end position="743"/>
    </location>
</feature>
<evidence type="ECO:0000256" key="3">
    <source>
        <dbReference type="SAM" id="MobiDB-lite"/>
    </source>
</evidence>